<dbReference type="AlphaFoldDB" id="A0A165SKK3"/>
<dbReference type="EMBL" id="KV425572">
    <property type="protein sequence ID" value="KZT25303.1"/>
    <property type="molecule type" value="Genomic_DNA"/>
</dbReference>
<evidence type="ECO:0000313" key="3">
    <source>
        <dbReference type="EMBL" id="KZT25303.1"/>
    </source>
</evidence>
<evidence type="ECO:0000256" key="2">
    <source>
        <dbReference type="SAM" id="Phobius"/>
    </source>
</evidence>
<dbReference type="InParanoid" id="A0A165SKK3"/>
<dbReference type="Proteomes" id="UP000076761">
    <property type="component" value="Unassembled WGS sequence"/>
</dbReference>
<keyword evidence="2" id="KW-0812">Transmembrane</keyword>
<reference evidence="3 4" key="1">
    <citation type="journal article" date="2016" name="Mol. Biol. Evol.">
        <title>Comparative Genomics of Early-Diverging Mushroom-Forming Fungi Provides Insights into the Origins of Lignocellulose Decay Capabilities.</title>
        <authorList>
            <person name="Nagy L.G."/>
            <person name="Riley R."/>
            <person name="Tritt A."/>
            <person name="Adam C."/>
            <person name="Daum C."/>
            <person name="Floudas D."/>
            <person name="Sun H."/>
            <person name="Yadav J.S."/>
            <person name="Pangilinan J."/>
            <person name="Larsson K.H."/>
            <person name="Matsuura K."/>
            <person name="Barry K."/>
            <person name="Labutti K."/>
            <person name="Kuo R."/>
            <person name="Ohm R.A."/>
            <person name="Bhattacharya S.S."/>
            <person name="Shirouzu T."/>
            <person name="Yoshinaga Y."/>
            <person name="Martin F.M."/>
            <person name="Grigoriev I.V."/>
            <person name="Hibbett D.S."/>
        </authorList>
    </citation>
    <scope>NUCLEOTIDE SEQUENCE [LARGE SCALE GENOMIC DNA]</scope>
    <source>
        <strain evidence="3 4">HHB14362 ss-1</strain>
    </source>
</reference>
<organism evidence="3 4">
    <name type="scientific">Neolentinus lepideus HHB14362 ss-1</name>
    <dbReference type="NCBI Taxonomy" id="1314782"/>
    <lineage>
        <taxon>Eukaryota</taxon>
        <taxon>Fungi</taxon>
        <taxon>Dikarya</taxon>
        <taxon>Basidiomycota</taxon>
        <taxon>Agaricomycotina</taxon>
        <taxon>Agaricomycetes</taxon>
        <taxon>Gloeophyllales</taxon>
        <taxon>Gloeophyllaceae</taxon>
        <taxon>Neolentinus</taxon>
    </lineage>
</organism>
<accession>A0A165SKK3</accession>
<gene>
    <name evidence="3" type="ORF">NEOLEDRAFT_1133666</name>
</gene>
<feature type="region of interest" description="Disordered" evidence="1">
    <location>
        <begin position="101"/>
        <end position="121"/>
    </location>
</feature>
<name>A0A165SKK3_9AGAM</name>
<evidence type="ECO:0000313" key="4">
    <source>
        <dbReference type="Proteomes" id="UP000076761"/>
    </source>
</evidence>
<dbReference type="OrthoDB" id="3248709at2759"/>
<keyword evidence="2" id="KW-1133">Transmembrane helix</keyword>
<sequence length="219" mass="24376">MITDWLKPQPQEALIRLRNSSFVFSSFVLLIYLLDIKSLYLLRCWRGVGRIGWMISVIELTFLTLLFLNIVQSLYALKYPPTPLPPTPASSRKLLLTPQSTPTKPSKLFGTSTSTSPLSFSQSLSQSQSHKQFPFRPSTSSIYPPSPLSTPTRSLNYSLSFPSSSKSLFDSASSSFSSSGMGWSLSKSPLLKYSGRKGGRALESSFLKRLTSEDTKRDK</sequence>
<evidence type="ECO:0000256" key="1">
    <source>
        <dbReference type="SAM" id="MobiDB-lite"/>
    </source>
</evidence>
<feature type="compositionally biased region" description="Low complexity" evidence="1">
    <location>
        <begin position="108"/>
        <end position="121"/>
    </location>
</feature>
<keyword evidence="2" id="KW-0472">Membrane</keyword>
<feature type="transmembrane region" description="Helical" evidence="2">
    <location>
        <begin position="54"/>
        <end position="77"/>
    </location>
</feature>
<feature type="transmembrane region" description="Helical" evidence="2">
    <location>
        <begin position="20"/>
        <end position="42"/>
    </location>
</feature>
<keyword evidence="4" id="KW-1185">Reference proteome</keyword>
<protein>
    <submittedName>
        <fullName evidence="3">Uncharacterized protein</fullName>
    </submittedName>
</protein>
<proteinExistence type="predicted"/>